<feature type="region of interest" description="Disordered" evidence="7">
    <location>
        <begin position="62"/>
        <end position="84"/>
    </location>
</feature>
<evidence type="ECO:0000256" key="7">
    <source>
        <dbReference type="SAM" id="MobiDB-lite"/>
    </source>
</evidence>
<organism evidence="8 9">
    <name type="scientific">Oncorhynchus mykiss</name>
    <name type="common">Rainbow trout</name>
    <name type="synonym">Salmo gairdneri</name>
    <dbReference type="NCBI Taxonomy" id="8022"/>
    <lineage>
        <taxon>Eukaryota</taxon>
        <taxon>Metazoa</taxon>
        <taxon>Chordata</taxon>
        <taxon>Craniata</taxon>
        <taxon>Vertebrata</taxon>
        <taxon>Euteleostomi</taxon>
        <taxon>Actinopterygii</taxon>
        <taxon>Neopterygii</taxon>
        <taxon>Teleostei</taxon>
        <taxon>Protacanthopterygii</taxon>
        <taxon>Salmoniformes</taxon>
        <taxon>Salmonidae</taxon>
        <taxon>Salmoninae</taxon>
        <taxon>Oncorhynchus</taxon>
    </lineage>
</organism>
<evidence type="ECO:0000313" key="9">
    <source>
        <dbReference type="Proteomes" id="UP000193380"/>
    </source>
</evidence>
<dbReference type="GO" id="GO:0003677">
    <property type="term" value="F:DNA binding"/>
    <property type="evidence" value="ECO:0007669"/>
    <property type="project" value="UniProtKB-KW"/>
</dbReference>
<evidence type="ECO:0000313" key="8">
    <source>
        <dbReference type="EMBL" id="CDQ74327.1"/>
    </source>
</evidence>
<keyword evidence="6" id="KW-0539">Nucleus</keyword>
<dbReference type="PANTHER" id="PTHR14339:SF10">
    <property type="entry name" value="VASCULIN-LIKE PROTEIN 1"/>
    <property type="match status" value="1"/>
</dbReference>
<dbReference type="EMBL" id="FR904965">
    <property type="protein sequence ID" value="CDQ74327.1"/>
    <property type="molecule type" value="Genomic_DNA"/>
</dbReference>
<sequence>MGWQEYPENDDNFLPITDAELQEFQAKTEKLKRNRLVQNGVLLKPLLKGAPLPLLSWRSPVEPELEEVSESESTSSSQTDDDDT</sequence>
<gene>
    <name evidence="8" type="ORF">GSONMT00038468001</name>
</gene>
<dbReference type="GO" id="GO:0005634">
    <property type="term" value="C:nucleus"/>
    <property type="evidence" value="ECO:0007669"/>
    <property type="project" value="UniProtKB-SubCell"/>
</dbReference>
<keyword evidence="4" id="KW-0238">DNA-binding</keyword>
<evidence type="ECO:0000256" key="6">
    <source>
        <dbReference type="ARBA" id="ARBA00023242"/>
    </source>
</evidence>
<dbReference type="STRING" id="8022.A0A060X527"/>
<evidence type="ECO:0000256" key="4">
    <source>
        <dbReference type="ARBA" id="ARBA00023125"/>
    </source>
</evidence>
<evidence type="ECO:0000256" key="3">
    <source>
        <dbReference type="ARBA" id="ARBA00023015"/>
    </source>
</evidence>
<dbReference type="PANTHER" id="PTHR14339">
    <property type="entry name" value="VASCULIN"/>
    <property type="match status" value="1"/>
</dbReference>
<keyword evidence="5" id="KW-0804">Transcription</keyword>
<evidence type="ECO:0000256" key="1">
    <source>
        <dbReference type="ARBA" id="ARBA00004123"/>
    </source>
</evidence>
<protein>
    <submittedName>
        <fullName evidence="8">Uncharacterized protein</fullName>
    </submittedName>
</protein>
<comment type="similarity">
    <text evidence="2">Belongs to the vasculin family.</text>
</comment>
<accession>A0A060X527</accession>
<reference evidence="8" key="2">
    <citation type="submission" date="2014-03" db="EMBL/GenBank/DDBJ databases">
        <authorList>
            <person name="Genoscope - CEA"/>
        </authorList>
    </citation>
    <scope>NUCLEOTIDE SEQUENCE</scope>
</reference>
<dbReference type="Proteomes" id="UP000193380">
    <property type="component" value="Unassembled WGS sequence"/>
</dbReference>
<dbReference type="GO" id="GO:0045893">
    <property type="term" value="P:positive regulation of DNA-templated transcription"/>
    <property type="evidence" value="ECO:0007669"/>
    <property type="project" value="InterPro"/>
</dbReference>
<dbReference type="GO" id="GO:0006351">
    <property type="term" value="P:DNA-templated transcription"/>
    <property type="evidence" value="ECO:0007669"/>
    <property type="project" value="InterPro"/>
</dbReference>
<proteinExistence type="inferred from homology"/>
<reference evidence="8" key="1">
    <citation type="journal article" date="2014" name="Nat. Commun.">
        <title>The rainbow trout genome provides novel insights into evolution after whole-genome duplication in vertebrates.</title>
        <authorList>
            <person name="Berthelot C."/>
            <person name="Brunet F."/>
            <person name="Chalopin D."/>
            <person name="Juanchich A."/>
            <person name="Bernard M."/>
            <person name="Noel B."/>
            <person name="Bento P."/>
            <person name="Da Silva C."/>
            <person name="Labadie K."/>
            <person name="Alberti A."/>
            <person name="Aury J.M."/>
            <person name="Louis A."/>
            <person name="Dehais P."/>
            <person name="Bardou P."/>
            <person name="Montfort J."/>
            <person name="Klopp C."/>
            <person name="Cabau C."/>
            <person name="Gaspin C."/>
            <person name="Thorgaard G.H."/>
            <person name="Boussaha M."/>
            <person name="Quillet E."/>
            <person name="Guyomard R."/>
            <person name="Galiana D."/>
            <person name="Bobe J."/>
            <person name="Volff J.N."/>
            <person name="Genet C."/>
            <person name="Wincker P."/>
            <person name="Jaillon O."/>
            <person name="Roest Crollius H."/>
            <person name="Guiguen Y."/>
        </authorList>
    </citation>
    <scope>NUCLEOTIDE SEQUENCE [LARGE SCALE GENOMIC DNA]</scope>
</reference>
<dbReference type="AlphaFoldDB" id="A0A060X527"/>
<dbReference type="Pfam" id="PF15337">
    <property type="entry name" value="Vasculin"/>
    <property type="match status" value="1"/>
</dbReference>
<keyword evidence="3" id="KW-0805">Transcription regulation</keyword>
<name>A0A060X527_ONCMY</name>
<dbReference type="PaxDb" id="8022-A0A060X527"/>
<dbReference type="InterPro" id="IPR028128">
    <property type="entry name" value="Vasculin_fam"/>
</dbReference>
<evidence type="ECO:0000256" key="2">
    <source>
        <dbReference type="ARBA" id="ARBA00010099"/>
    </source>
</evidence>
<evidence type="ECO:0000256" key="5">
    <source>
        <dbReference type="ARBA" id="ARBA00023163"/>
    </source>
</evidence>
<comment type="subcellular location">
    <subcellularLocation>
        <location evidence="1">Nucleus</location>
    </subcellularLocation>
</comment>
<dbReference type="GO" id="GO:0003723">
    <property type="term" value="F:RNA binding"/>
    <property type="evidence" value="ECO:0007669"/>
    <property type="project" value="InterPro"/>
</dbReference>